<dbReference type="Proteomes" id="UP000190776">
    <property type="component" value="Unassembled WGS sequence"/>
</dbReference>
<dbReference type="InterPro" id="IPR003123">
    <property type="entry name" value="VPS9"/>
</dbReference>
<dbReference type="GO" id="GO:0031267">
    <property type="term" value="F:small GTPase binding"/>
    <property type="evidence" value="ECO:0007669"/>
    <property type="project" value="TreeGrafter"/>
</dbReference>
<dbReference type="InterPro" id="IPR009060">
    <property type="entry name" value="UBA-like_sf"/>
</dbReference>
<dbReference type="PANTHER" id="PTHR23101:SF25">
    <property type="entry name" value="GTPASE-ACTIVATING PROTEIN AND VPS9 DOMAIN-CONTAINING PROTEIN 1"/>
    <property type="match status" value="1"/>
</dbReference>
<dbReference type="CDD" id="cd14369">
    <property type="entry name" value="CUE_VPS9_like"/>
    <property type="match status" value="1"/>
</dbReference>
<dbReference type="STRING" id="420778.A0A1S8BAI5"/>
<dbReference type="PROSITE" id="PS51140">
    <property type="entry name" value="CUE"/>
    <property type="match status" value="1"/>
</dbReference>
<dbReference type="GO" id="GO:0005085">
    <property type="term" value="F:guanyl-nucleotide exchange factor activity"/>
    <property type="evidence" value="ECO:0007669"/>
    <property type="project" value="InterPro"/>
</dbReference>
<comment type="caution">
    <text evidence="4">The sequence shown here is derived from an EMBL/GenBank/DDBJ whole genome shotgun (WGS) entry which is preliminary data.</text>
</comment>
<dbReference type="GO" id="GO:0016192">
    <property type="term" value="P:vesicle-mediated transport"/>
    <property type="evidence" value="ECO:0007669"/>
    <property type="project" value="InterPro"/>
</dbReference>
<feature type="domain" description="CUE" evidence="2">
    <location>
        <begin position="746"/>
        <end position="789"/>
    </location>
</feature>
<feature type="region of interest" description="Disordered" evidence="1">
    <location>
        <begin position="582"/>
        <end position="650"/>
    </location>
</feature>
<feature type="region of interest" description="Disordered" evidence="1">
    <location>
        <begin position="672"/>
        <end position="736"/>
    </location>
</feature>
<dbReference type="EMBL" id="MSZU01000087">
    <property type="protein sequence ID" value="OMP84559.1"/>
    <property type="molecule type" value="Genomic_DNA"/>
</dbReference>
<feature type="region of interest" description="Disordered" evidence="1">
    <location>
        <begin position="1"/>
        <end position="302"/>
    </location>
</feature>
<feature type="compositionally biased region" description="Polar residues" evidence="1">
    <location>
        <begin position="127"/>
        <end position="136"/>
    </location>
</feature>
<dbReference type="InterPro" id="IPR041545">
    <property type="entry name" value="DUF5601"/>
</dbReference>
<feature type="domain" description="VPS9" evidence="3">
    <location>
        <begin position="424"/>
        <end position="563"/>
    </location>
</feature>
<gene>
    <name evidence="4" type="ORF">BK809_0001662</name>
</gene>
<feature type="compositionally biased region" description="Low complexity" evidence="1">
    <location>
        <begin position="718"/>
        <end position="734"/>
    </location>
</feature>
<name>A0A1S8BAI5_9PEZI</name>
<dbReference type="Pfam" id="PF18151">
    <property type="entry name" value="DUF5601"/>
    <property type="match status" value="1"/>
</dbReference>
<dbReference type="GO" id="GO:0005829">
    <property type="term" value="C:cytosol"/>
    <property type="evidence" value="ECO:0007669"/>
    <property type="project" value="TreeGrafter"/>
</dbReference>
<dbReference type="GO" id="GO:0030139">
    <property type="term" value="C:endocytic vesicle"/>
    <property type="evidence" value="ECO:0007669"/>
    <property type="project" value="TreeGrafter"/>
</dbReference>
<dbReference type="SMART" id="SM00167">
    <property type="entry name" value="VPS9"/>
    <property type="match status" value="1"/>
</dbReference>
<evidence type="ECO:0000259" key="3">
    <source>
        <dbReference type="PROSITE" id="PS51205"/>
    </source>
</evidence>
<dbReference type="SUPFAM" id="SSF109993">
    <property type="entry name" value="VPS9 domain"/>
    <property type="match status" value="1"/>
</dbReference>
<feature type="compositionally biased region" description="Low complexity" evidence="1">
    <location>
        <begin position="681"/>
        <end position="692"/>
    </location>
</feature>
<dbReference type="PROSITE" id="PS51205">
    <property type="entry name" value="VPS9"/>
    <property type="match status" value="1"/>
</dbReference>
<dbReference type="Gene3D" id="1.20.1050.80">
    <property type="entry name" value="VPS9 domain"/>
    <property type="match status" value="1"/>
</dbReference>
<evidence type="ECO:0000259" key="2">
    <source>
        <dbReference type="PROSITE" id="PS51140"/>
    </source>
</evidence>
<feature type="region of interest" description="Disordered" evidence="1">
    <location>
        <begin position="397"/>
        <end position="423"/>
    </location>
</feature>
<dbReference type="OrthoDB" id="300289at2759"/>
<dbReference type="InterPro" id="IPR045046">
    <property type="entry name" value="Vps9-like"/>
</dbReference>
<feature type="compositionally biased region" description="Basic and acidic residues" evidence="1">
    <location>
        <begin position="699"/>
        <end position="717"/>
    </location>
</feature>
<dbReference type="PANTHER" id="PTHR23101">
    <property type="entry name" value="RAB GDP/GTP EXCHANGE FACTOR"/>
    <property type="match status" value="1"/>
</dbReference>
<proteinExistence type="predicted"/>
<evidence type="ECO:0000256" key="1">
    <source>
        <dbReference type="SAM" id="MobiDB-lite"/>
    </source>
</evidence>
<dbReference type="Pfam" id="PF02204">
    <property type="entry name" value="VPS9"/>
    <property type="match status" value="1"/>
</dbReference>
<feature type="compositionally biased region" description="Basic and acidic residues" evidence="1">
    <location>
        <begin position="153"/>
        <end position="167"/>
    </location>
</feature>
<evidence type="ECO:0000313" key="5">
    <source>
        <dbReference type="Proteomes" id="UP000190776"/>
    </source>
</evidence>
<dbReference type="AlphaFoldDB" id="A0A1S8BAI5"/>
<dbReference type="InterPro" id="IPR041804">
    <property type="entry name" value="Vps9_CUE"/>
</dbReference>
<dbReference type="InterPro" id="IPR003892">
    <property type="entry name" value="CUE"/>
</dbReference>
<accession>A0A1S8BAI5</accession>
<dbReference type="Pfam" id="PF02845">
    <property type="entry name" value="CUE"/>
    <property type="match status" value="1"/>
</dbReference>
<dbReference type="SUPFAM" id="SSF46934">
    <property type="entry name" value="UBA-like"/>
    <property type="match status" value="1"/>
</dbReference>
<sequence length="789" mass="86534">MSPPELLAKPDDQPASADPAAPPPQLSAQPCDPVSNADHVDPKDPAAVATSAKNDVQVEEDARQVEPPVETAGGGTRDSDASPEPPAAQLNAFSLDSAPPPSQSADRVRSPPPPPLPAKDEKYLVPKNNSSSTPESPVSPGFPPQDYDATAFNEKDDATAFSEKDDAADNAIPTGASEDSRSEIQSIMDQFGEDGEGPGMDEIMSPRLERANPPIFSNQAPQAFPPRRSSLLPPEAGVSHVQQNTEAPPLSPVIQSPLPPGISSNTSLPSPAIDAPAPSPAPSHPHSIYKPPPPEPDPEPDLPFDFHRFLEQLRHRTADPVAKFLRSFLYEFGKKQWMVHEQVKIISDFLEFISKKMAQCEVWRTVSDAEFDNAREGMEKLVMNRLYSQTFSPAIPPPEPMFGKGRRRGAPGGPGRRGQHQEDVERDEVLAQKIRIYSWVSEEHLDIKPVNDKGMKFLKLAQQELLKIRNYRAPRDKVICILNCCKVIFGFLRNAQSDQSADSFVPLLIFTVLRANPDHLVSNVQYILRFRNQDKLGGEAGYYISSLMGAIQFIENLDRTSLTITDEEFEKNVEAAVSAIAERNSLDEQRQRPQTHNRHPSPGVRVSEKSALSRPEVTPRNSLDAERVPARASSSRGGSSAGNGQEGEEENAAVAGLLRTIQRPLSTIGRIFSDDNMSEKPSSSQPVSTPQPGNTPRLTPDHRSSEDARRTERRNIEQRQAFSAEDAAARQASAEAEEARRIQRQEHRVVVETLAGMFPDLDRDVIDDVVRMKEGRVGLAVDACLALSN</sequence>
<dbReference type="Gene3D" id="1.10.246.120">
    <property type="match status" value="1"/>
</dbReference>
<dbReference type="InterPro" id="IPR037191">
    <property type="entry name" value="VPS9_dom_sf"/>
</dbReference>
<dbReference type="Gene3D" id="1.10.8.10">
    <property type="entry name" value="DNA helicase RuvA subunit, C-terminal domain"/>
    <property type="match status" value="1"/>
</dbReference>
<protein>
    <submittedName>
        <fullName evidence="4">Vacuolar protein sorting-associated protein 9a</fullName>
    </submittedName>
</protein>
<dbReference type="GO" id="GO:0043130">
    <property type="term" value="F:ubiquitin binding"/>
    <property type="evidence" value="ECO:0007669"/>
    <property type="project" value="InterPro"/>
</dbReference>
<evidence type="ECO:0000313" key="4">
    <source>
        <dbReference type="EMBL" id="OMP84559.1"/>
    </source>
</evidence>
<reference evidence="4 5" key="1">
    <citation type="submission" date="2017-01" db="EMBL/GenBank/DDBJ databases">
        <title>Draft genome sequence of Diplodia seriata F98.1, a fungal species involved in grapevine trunk diseases.</title>
        <authorList>
            <person name="Robert-Siegwald G."/>
            <person name="Vallet J."/>
            <person name="Abou-Mansour E."/>
            <person name="Xu J."/>
            <person name="Rey P."/>
            <person name="Bertsch C."/>
            <person name="Rego C."/>
            <person name="Larignon P."/>
            <person name="Fontaine F."/>
            <person name="Lebrun M.-H."/>
        </authorList>
    </citation>
    <scope>NUCLEOTIDE SEQUENCE [LARGE SCALE GENOMIC DNA]</scope>
    <source>
        <strain evidence="4 5">F98.1</strain>
    </source>
</reference>
<organism evidence="4 5">
    <name type="scientific">Diplodia seriata</name>
    <dbReference type="NCBI Taxonomy" id="420778"/>
    <lineage>
        <taxon>Eukaryota</taxon>
        <taxon>Fungi</taxon>
        <taxon>Dikarya</taxon>
        <taxon>Ascomycota</taxon>
        <taxon>Pezizomycotina</taxon>
        <taxon>Dothideomycetes</taxon>
        <taxon>Dothideomycetes incertae sedis</taxon>
        <taxon>Botryosphaeriales</taxon>
        <taxon>Botryosphaeriaceae</taxon>
        <taxon>Diplodia</taxon>
    </lineage>
</organism>